<evidence type="ECO:0000256" key="4">
    <source>
        <dbReference type="RuleBase" id="RU003744"/>
    </source>
</evidence>
<proteinExistence type="inferred from homology"/>
<evidence type="ECO:0000256" key="3">
    <source>
        <dbReference type="ARBA" id="ARBA00022729"/>
    </source>
</evidence>
<name>A0A841R135_9FIRM</name>
<keyword evidence="9" id="KW-1185">Reference proteome</keyword>
<dbReference type="PROSITE" id="PS01039">
    <property type="entry name" value="SBP_BACTERIAL_3"/>
    <property type="match status" value="1"/>
</dbReference>
<feature type="signal peptide" evidence="5">
    <location>
        <begin position="1"/>
        <end position="18"/>
    </location>
</feature>
<dbReference type="SMART" id="SM00062">
    <property type="entry name" value="PBPb"/>
    <property type="match status" value="1"/>
</dbReference>
<evidence type="ECO:0000259" key="7">
    <source>
        <dbReference type="SMART" id="SM00079"/>
    </source>
</evidence>
<dbReference type="PANTHER" id="PTHR35936">
    <property type="entry name" value="MEMBRANE-BOUND LYTIC MUREIN TRANSGLYCOSYLASE F"/>
    <property type="match status" value="1"/>
</dbReference>
<evidence type="ECO:0000256" key="5">
    <source>
        <dbReference type="SAM" id="SignalP"/>
    </source>
</evidence>
<dbReference type="InterPro" id="IPR018313">
    <property type="entry name" value="SBP_3_CS"/>
</dbReference>
<dbReference type="SUPFAM" id="SSF53850">
    <property type="entry name" value="Periplasmic binding protein-like II"/>
    <property type="match status" value="1"/>
</dbReference>
<dbReference type="SMART" id="SM00079">
    <property type="entry name" value="PBPe"/>
    <property type="match status" value="1"/>
</dbReference>
<dbReference type="AlphaFoldDB" id="A0A841R135"/>
<dbReference type="OrthoDB" id="9811552at2"/>
<keyword evidence="3 5" id="KW-0732">Signal</keyword>
<comment type="similarity">
    <text evidence="2 4">Belongs to the bacterial solute-binding protein 3 family.</text>
</comment>
<comment type="caution">
    <text evidence="8">The sequence shown here is derived from an EMBL/GenBank/DDBJ whole genome shotgun (WGS) entry which is preliminary data.</text>
</comment>
<protein>
    <submittedName>
        <fullName evidence="8">Polar amino acid transport system substrate-binding protein</fullName>
    </submittedName>
</protein>
<dbReference type="Proteomes" id="UP000591941">
    <property type="component" value="Unassembled WGS sequence"/>
</dbReference>
<dbReference type="GO" id="GO:0030313">
    <property type="term" value="C:cell envelope"/>
    <property type="evidence" value="ECO:0007669"/>
    <property type="project" value="UniProtKB-SubCell"/>
</dbReference>
<reference evidence="8 9" key="1">
    <citation type="submission" date="2020-08" db="EMBL/GenBank/DDBJ databases">
        <title>Genomic Encyclopedia of Type Strains, Phase IV (KMG-IV): sequencing the most valuable type-strain genomes for metagenomic binning, comparative biology and taxonomic classification.</title>
        <authorList>
            <person name="Goeker M."/>
        </authorList>
    </citation>
    <scope>NUCLEOTIDE SEQUENCE [LARGE SCALE GENOMIC DNA]</scope>
    <source>
        <strain evidence="8 9">DSM 21255</strain>
    </source>
</reference>
<dbReference type="GeneID" id="93485428"/>
<dbReference type="CDD" id="cd13624">
    <property type="entry name" value="PBP2_Arg_Lys_His"/>
    <property type="match status" value="1"/>
</dbReference>
<evidence type="ECO:0000259" key="6">
    <source>
        <dbReference type="SMART" id="SM00062"/>
    </source>
</evidence>
<dbReference type="PROSITE" id="PS51257">
    <property type="entry name" value="PROKAR_LIPOPROTEIN"/>
    <property type="match status" value="1"/>
</dbReference>
<dbReference type="PANTHER" id="PTHR35936:SF38">
    <property type="entry name" value="GLUTAMINE-BINDING PERIPLASMIC PROTEIN"/>
    <property type="match status" value="1"/>
</dbReference>
<dbReference type="Pfam" id="PF00497">
    <property type="entry name" value="SBP_bac_3"/>
    <property type="match status" value="1"/>
</dbReference>
<evidence type="ECO:0000256" key="2">
    <source>
        <dbReference type="ARBA" id="ARBA00010333"/>
    </source>
</evidence>
<gene>
    <name evidence="8" type="ORF">HNR45_000143</name>
</gene>
<evidence type="ECO:0000256" key="1">
    <source>
        <dbReference type="ARBA" id="ARBA00004196"/>
    </source>
</evidence>
<feature type="chain" id="PRO_5038482829" evidence="5">
    <location>
        <begin position="19"/>
        <end position="259"/>
    </location>
</feature>
<accession>A0A841R135</accession>
<dbReference type="GO" id="GO:0015276">
    <property type="term" value="F:ligand-gated monoatomic ion channel activity"/>
    <property type="evidence" value="ECO:0007669"/>
    <property type="project" value="InterPro"/>
</dbReference>
<dbReference type="GO" id="GO:0016020">
    <property type="term" value="C:membrane"/>
    <property type="evidence" value="ECO:0007669"/>
    <property type="project" value="InterPro"/>
</dbReference>
<evidence type="ECO:0000313" key="9">
    <source>
        <dbReference type="Proteomes" id="UP000591941"/>
    </source>
</evidence>
<dbReference type="Gene3D" id="3.40.190.10">
    <property type="entry name" value="Periplasmic binding protein-like II"/>
    <property type="match status" value="2"/>
</dbReference>
<dbReference type="InterPro" id="IPR001638">
    <property type="entry name" value="Solute-binding_3/MltF_N"/>
</dbReference>
<dbReference type="InterPro" id="IPR001320">
    <property type="entry name" value="Iontro_rcpt_C"/>
</dbReference>
<feature type="domain" description="Solute-binding protein family 3/N-terminal" evidence="6">
    <location>
        <begin position="32"/>
        <end position="252"/>
    </location>
</feature>
<evidence type="ECO:0000313" key="8">
    <source>
        <dbReference type="EMBL" id="MBB6477121.1"/>
    </source>
</evidence>
<dbReference type="EMBL" id="JACHHI010000001">
    <property type="protein sequence ID" value="MBB6477121.1"/>
    <property type="molecule type" value="Genomic_DNA"/>
</dbReference>
<comment type="subcellular location">
    <subcellularLocation>
        <location evidence="1">Cell envelope</location>
    </subcellularLocation>
</comment>
<organism evidence="8 9">
    <name type="scientific">Negativicoccus succinicivorans</name>
    <dbReference type="NCBI Taxonomy" id="620903"/>
    <lineage>
        <taxon>Bacteria</taxon>
        <taxon>Bacillati</taxon>
        <taxon>Bacillota</taxon>
        <taxon>Negativicutes</taxon>
        <taxon>Veillonellales</taxon>
        <taxon>Veillonellaceae</taxon>
        <taxon>Negativicoccus</taxon>
    </lineage>
</organism>
<feature type="domain" description="Ionotropic glutamate receptor C-terminal" evidence="7">
    <location>
        <begin position="32"/>
        <end position="251"/>
    </location>
</feature>
<dbReference type="RefSeq" id="WP_159821997.1">
    <property type="nucleotide sequence ID" value="NZ_CABWNB010000001.1"/>
</dbReference>
<sequence length="259" mass="28342">MKQWWRWMVLCIAILAVAGCGGTKSDAPQSATWKVGTNATFVPFEYTDESHQLNGFDIELFNAIAKKAGMKVEYKNISFDGLIPALGTKQIDAVISGMTITKARTEKVDFSFPYYQSGLGVLTKDGTAVEDLSELSGKKVAVQLGTTGAEKASEISNIELRSFDNNSEALLELTKGGVDAVIADLPVLQYYLTTKKDSVAKLSVIESKDPEYFGIAVKKGNKEVKDKINSALKELKKDGTLDALYQKYFNQDAPTMPEK</sequence>